<protein>
    <submittedName>
        <fullName evidence="3">Uncharacterized protein</fullName>
    </submittedName>
</protein>
<feature type="region of interest" description="Disordered" evidence="1">
    <location>
        <begin position="295"/>
        <end position="351"/>
    </location>
</feature>
<dbReference type="GeneID" id="20716237"/>
<feature type="transmembrane region" description="Helical" evidence="2">
    <location>
        <begin position="188"/>
        <end position="213"/>
    </location>
</feature>
<feature type="compositionally biased region" description="Polar residues" evidence="1">
    <location>
        <begin position="334"/>
        <end position="351"/>
    </location>
</feature>
<reference evidence="3 4" key="1">
    <citation type="journal article" date="2012" name="MBio">
        <title>Comparative genome analysis of three eukaryotic parasites with differing abilities to transform leukocytes reveals key mediators of Theileria-induced leukocyte transformation.</title>
        <authorList>
            <person name="Hayashida K."/>
            <person name="Hara Y."/>
            <person name="Abe T."/>
            <person name="Yamasaki C."/>
            <person name="Toyoda A."/>
            <person name="Kosuge T."/>
            <person name="Suzuki Y."/>
            <person name="Sato Y."/>
            <person name="Kawashima S."/>
            <person name="Katayama T."/>
            <person name="Wakaguri H."/>
            <person name="Inoue N."/>
            <person name="Homma K."/>
            <person name="Tada-Umezaki M."/>
            <person name="Yagi Y."/>
            <person name="Fujii Y."/>
            <person name="Habara T."/>
            <person name="Kanehisa M."/>
            <person name="Watanabe H."/>
            <person name="Ito K."/>
            <person name="Gojobori T."/>
            <person name="Sugawara H."/>
            <person name="Imanishi T."/>
            <person name="Weir W."/>
            <person name="Gardner M."/>
            <person name="Pain A."/>
            <person name="Shiels B."/>
            <person name="Hattori M."/>
            <person name="Nene V."/>
            <person name="Sugimoto C."/>
        </authorList>
    </citation>
    <scope>NUCLEOTIDE SEQUENCE [LARGE SCALE GENOMIC DNA]</scope>
    <source>
        <strain evidence="3 4">Shintoku</strain>
    </source>
</reference>
<sequence>MQFKAEFDEIFVNTPLATEGNLRGINSGSTENDQNSENKHEKQKSEQTVGSNEAGTDLFSGKSLDHRDSVAKPAVIKSYAYRPRDQYREIGLIKGRRNGDASRPRIRNKWAGTVLDPLSPFGVGDGKFLQFKGNGGLLNKRLQNTNKNNFLQYNLTGDGMDKRGINGSFNAYRAEDTITKVESVKLTIYISVFAGAFFGTILVVWLIGIMLSAGSKRKSKKGRSGESADDGAMSEVNAEGDLCLAESRASNPSLLKIDYYISAENNLGSALSDIDESDEDSDEDEDTAINRLKSIFDVGPEEDDEEYDEQSPLLHEGHQNNGNSAAAAIGGNAVSPSAATDNAGSADPTPTVNLGHQKDLTSICENIFNVNMSLVFVYELF</sequence>
<evidence type="ECO:0000313" key="3">
    <source>
        <dbReference type="EMBL" id="BAM41761.1"/>
    </source>
</evidence>
<keyword evidence="2" id="KW-1133">Transmembrane helix</keyword>
<feature type="region of interest" description="Disordered" evidence="1">
    <location>
        <begin position="18"/>
        <end position="63"/>
    </location>
</feature>
<keyword evidence="2" id="KW-0812">Transmembrane</keyword>
<keyword evidence="4" id="KW-1185">Reference proteome</keyword>
<dbReference type="RefSeq" id="XP_009692062.1">
    <property type="nucleotide sequence ID" value="XM_009693767.1"/>
</dbReference>
<dbReference type="KEGG" id="tot:TOT_040000143"/>
<accession>J4C488</accession>
<dbReference type="eggNOG" id="ENOG502QXSH">
    <property type="taxonomic scope" value="Eukaryota"/>
</dbReference>
<feature type="compositionally biased region" description="Basic and acidic residues" evidence="1">
    <location>
        <begin position="36"/>
        <end position="45"/>
    </location>
</feature>
<organism evidence="3 4">
    <name type="scientific">Theileria orientalis strain Shintoku</name>
    <dbReference type="NCBI Taxonomy" id="869250"/>
    <lineage>
        <taxon>Eukaryota</taxon>
        <taxon>Sar</taxon>
        <taxon>Alveolata</taxon>
        <taxon>Apicomplexa</taxon>
        <taxon>Aconoidasida</taxon>
        <taxon>Piroplasmida</taxon>
        <taxon>Theileriidae</taxon>
        <taxon>Theileria</taxon>
    </lineage>
</organism>
<dbReference type="EMBL" id="AP011949">
    <property type="protein sequence ID" value="BAM41761.1"/>
    <property type="molecule type" value="Genomic_DNA"/>
</dbReference>
<name>J4C488_THEOR</name>
<dbReference type="VEuPathDB" id="PiroplasmaDB:TOT_040000143"/>
<proteinExistence type="predicted"/>
<gene>
    <name evidence="3" type="ORF">TOT_040000143</name>
</gene>
<keyword evidence="2" id="KW-0472">Membrane</keyword>
<evidence type="ECO:0000256" key="2">
    <source>
        <dbReference type="SAM" id="Phobius"/>
    </source>
</evidence>
<dbReference type="Proteomes" id="UP000003786">
    <property type="component" value="Chromosome 4"/>
</dbReference>
<evidence type="ECO:0000256" key="1">
    <source>
        <dbReference type="SAM" id="MobiDB-lite"/>
    </source>
</evidence>
<evidence type="ECO:0000313" key="4">
    <source>
        <dbReference type="Proteomes" id="UP000003786"/>
    </source>
</evidence>
<feature type="compositionally biased region" description="Acidic residues" evidence="1">
    <location>
        <begin position="299"/>
        <end position="309"/>
    </location>
</feature>
<dbReference type="OrthoDB" id="10475404at2759"/>
<dbReference type="AlphaFoldDB" id="J4C488"/>
<feature type="compositionally biased region" description="Polar residues" evidence="1">
    <location>
        <begin position="24"/>
        <end position="35"/>
    </location>
</feature>
<feature type="compositionally biased region" description="Low complexity" evidence="1">
    <location>
        <begin position="320"/>
        <end position="333"/>
    </location>
</feature>